<dbReference type="PROSITE" id="PS50110">
    <property type="entry name" value="RESPONSE_REGULATORY"/>
    <property type="match status" value="1"/>
</dbReference>
<dbReference type="CDD" id="cd06170">
    <property type="entry name" value="LuxR_C_like"/>
    <property type="match status" value="1"/>
</dbReference>
<dbReference type="PANTHER" id="PTHR45566:SF1">
    <property type="entry name" value="HTH-TYPE TRANSCRIPTIONAL REGULATOR YHJB-RELATED"/>
    <property type="match status" value="1"/>
</dbReference>
<evidence type="ECO:0000313" key="6">
    <source>
        <dbReference type="Proteomes" id="UP000051221"/>
    </source>
</evidence>
<feature type="domain" description="HTH luxR-type" evidence="3">
    <location>
        <begin position="136"/>
        <end position="201"/>
    </location>
</feature>
<dbReference type="RefSeq" id="WP_004728072.1">
    <property type="nucleotide sequence ID" value="NZ_CABLCD010000014.1"/>
</dbReference>
<dbReference type="InterPro" id="IPR036388">
    <property type="entry name" value="WH-like_DNA-bd_sf"/>
</dbReference>
<dbReference type="SMART" id="SM00421">
    <property type="entry name" value="HTH_LUXR"/>
    <property type="match status" value="1"/>
</dbReference>
<dbReference type="PROSITE" id="PS00622">
    <property type="entry name" value="HTH_LUXR_1"/>
    <property type="match status" value="1"/>
</dbReference>
<organism evidence="5 6">
    <name type="scientific">Vibrio furnissii</name>
    <dbReference type="NCBI Taxonomy" id="29494"/>
    <lineage>
        <taxon>Bacteria</taxon>
        <taxon>Pseudomonadati</taxon>
        <taxon>Pseudomonadota</taxon>
        <taxon>Gammaproteobacteria</taxon>
        <taxon>Vibrionales</taxon>
        <taxon>Vibrionaceae</taxon>
        <taxon>Vibrio</taxon>
    </lineage>
</organism>
<dbReference type="OrthoDB" id="9796655at2"/>
<dbReference type="InterPro" id="IPR051015">
    <property type="entry name" value="EvgA-like"/>
</dbReference>
<accession>A0A0Q2MID5</accession>
<dbReference type="PANTHER" id="PTHR45566">
    <property type="entry name" value="HTH-TYPE TRANSCRIPTIONAL REGULATOR YHJB-RELATED"/>
    <property type="match status" value="1"/>
</dbReference>
<keyword evidence="1" id="KW-0238">DNA-binding</keyword>
<evidence type="ECO:0000313" key="5">
    <source>
        <dbReference type="EMBL" id="KQH87649.1"/>
    </source>
</evidence>
<comment type="caution">
    <text evidence="5">The sequence shown here is derived from an EMBL/GenBank/DDBJ whole genome shotgun (WGS) entry which is preliminary data.</text>
</comment>
<evidence type="ECO:0000259" key="4">
    <source>
        <dbReference type="PROSITE" id="PS50110"/>
    </source>
</evidence>
<dbReference type="GO" id="GO:0003677">
    <property type="term" value="F:DNA binding"/>
    <property type="evidence" value="ECO:0007669"/>
    <property type="project" value="UniProtKB-KW"/>
</dbReference>
<dbReference type="Pfam" id="PF00196">
    <property type="entry name" value="GerE"/>
    <property type="match status" value="1"/>
</dbReference>
<name>A0A0Q2MID5_VIBFU</name>
<dbReference type="InParanoid" id="A0A0Q2MID5"/>
<protein>
    <submittedName>
        <fullName evidence="5">Regulator</fullName>
    </submittedName>
</protein>
<dbReference type="InterPro" id="IPR000792">
    <property type="entry name" value="Tscrpt_reg_LuxR_C"/>
</dbReference>
<dbReference type="Gene3D" id="3.40.50.2300">
    <property type="match status" value="1"/>
</dbReference>
<dbReference type="InterPro" id="IPR016032">
    <property type="entry name" value="Sig_transdc_resp-reg_C-effctor"/>
</dbReference>
<dbReference type="Gene3D" id="1.10.10.10">
    <property type="entry name" value="Winged helix-like DNA-binding domain superfamily/Winged helix DNA-binding domain"/>
    <property type="match status" value="1"/>
</dbReference>
<dbReference type="Proteomes" id="UP000051221">
    <property type="component" value="Unassembled WGS sequence"/>
</dbReference>
<evidence type="ECO:0000256" key="1">
    <source>
        <dbReference type="ARBA" id="ARBA00023125"/>
    </source>
</evidence>
<dbReference type="InterPro" id="IPR011006">
    <property type="entry name" value="CheY-like_superfamily"/>
</dbReference>
<dbReference type="GO" id="GO:0006355">
    <property type="term" value="P:regulation of DNA-templated transcription"/>
    <property type="evidence" value="ECO:0007669"/>
    <property type="project" value="InterPro"/>
</dbReference>
<dbReference type="EMBL" id="LKHS01000002">
    <property type="protein sequence ID" value="KQH87649.1"/>
    <property type="molecule type" value="Genomic_DNA"/>
</dbReference>
<comment type="caution">
    <text evidence="2">Lacks conserved residue(s) required for the propagation of feature annotation.</text>
</comment>
<evidence type="ECO:0000259" key="3">
    <source>
        <dbReference type="PROSITE" id="PS50043"/>
    </source>
</evidence>
<dbReference type="SUPFAM" id="SSF46894">
    <property type="entry name" value="C-terminal effector domain of the bipartite response regulators"/>
    <property type="match status" value="1"/>
</dbReference>
<dbReference type="SMART" id="SM00448">
    <property type="entry name" value="REC"/>
    <property type="match status" value="1"/>
</dbReference>
<dbReference type="SUPFAM" id="SSF52172">
    <property type="entry name" value="CheY-like"/>
    <property type="match status" value="1"/>
</dbReference>
<dbReference type="PROSITE" id="PS50043">
    <property type="entry name" value="HTH_LUXR_2"/>
    <property type="match status" value="1"/>
</dbReference>
<dbReference type="AlphaFoldDB" id="A0A0Q2MID5"/>
<dbReference type="InterPro" id="IPR001789">
    <property type="entry name" value="Sig_transdc_resp-reg_receiver"/>
</dbReference>
<dbReference type="Pfam" id="PF00072">
    <property type="entry name" value="Response_reg"/>
    <property type="match status" value="1"/>
</dbReference>
<gene>
    <name evidence="5" type="ORF">AMR76_03460</name>
</gene>
<dbReference type="PRINTS" id="PR00038">
    <property type="entry name" value="HTHLUXR"/>
</dbReference>
<proteinExistence type="predicted"/>
<dbReference type="GeneID" id="50536651"/>
<feature type="domain" description="Response regulatory" evidence="4">
    <location>
        <begin position="7"/>
        <end position="123"/>
    </location>
</feature>
<dbReference type="GO" id="GO:0000160">
    <property type="term" value="P:phosphorelay signal transduction system"/>
    <property type="evidence" value="ECO:0007669"/>
    <property type="project" value="InterPro"/>
</dbReference>
<evidence type="ECO:0000256" key="2">
    <source>
        <dbReference type="PROSITE-ProRule" id="PRU00169"/>
    </source>
</evidence>
<sequence>MPNVINRALIVNPYPLEQHALEDIVKSTNLFQHIHFATSAAEAYRVVSQVPVNFVLLEVEAYDASGLDILRRLRAKGFTGKILFISAIDKAMYSNATHKLGANGYLLKSEELPVIQEAITSVMRGYNVFKHESRNKERDGTELSKRETVVYHYLLAGMTNKKISELLSISSKTVSTYKTRILTKYGVKSVIELINQAKIAA</sequence>
<reference evidence="5 6" key="1">
    <citation type="submission" date="2015-08" db="EMBL/GenBank/DDBJ databases">
        <title>Antibacterial properties of a collection of Vibrionaceae strains.</title>
        <authorList>
            <person name="Giubergia S."/>
        </authorList>
    </citation>
    <scope>NUCLEOTIDE SEQUENCE [LARGE SCALE GENOMIC DNA]</scope>
    <source>
        <strain evidence="5 6">S0821</strain>
    </source>
</reference>
<keyword evidence="6" id="KW-1185">Reference proteome</keyword>